<evidence type="ECO:0000313" key="2">
    <source>
        <dbReference type="EMBL" id="ORC91494.1"/>
    </source>
</evidence>
<dbReference type="RefSeq" id="XP_028885560.1">
    <property type="nucleotide sequence ID" value="XM_029023536.1"/>
</dbReference>
<proteinExistence type="predicted"/>
<dbReference type="EMBL" id="NBCO01000006">
    <property type="protein sequence ID" value="ORC91494.1"/>
    <property type="molecule type" value="Genomic_DNA"/>
</dbReference>
<dbReference type="AlphaFoldDB" id="A0A1X0P3H8"/>
<dbReference type="OrthoDB" id="268999at2759"/>
<evidence type="ECO:0000313" key="3">
    <source>
        <dbReference type="Proteomes" id="UP000192257"/>
    </source>
</evidence>
<sequence length="99" mass="11488">MCFYVLFSSGEGYRWFTTFQNYLLILGATGAAAALPFLDVPSTSIFVAFTGWSFYAMLVNVHYWRFKLWSRHIIPVNTPLLLLFLWEVCRVFVKGGEEF</sequence>
<accession>A0A1X0P3H8</accession>
<dbReference type="VEuPathDB" id="TriTrypDB:TM35_000064990"/>
<keyword evidence="1" id="KW-1133">Transmembrane helix</keyword>
<dbReference type="GeneID" id="39983316"/>
<reference evidence="2 3" key="1">
    <citation type="submission" date="2017-03" db="EMBL/GenBank/DDBJ databases">
        <title>An alternative strategy for trypanosome survival in the mammalian bloodstream revealed through genome and transcriptome analysis of the ubiquitous bovine parasite Trypanosoma (Megatrypanum) theileri.</title>
        <authorList>
            <person name="Kelly S."/>
            <person name="Ivens A."/>
            <person name="Mott A."/>
            <person name="O'Neill E."/>
            <person name="Emms D."/>
            <person name="Macleod O."/>
            <person name="Voorheis P."/>
            <person name="Matthews J."/>
            <person name="Matthews K."/>
            <person name="Carrington M."/>
        </authorList>
    </citation>
    <scope>NUCLEOTIDE SEQUENCE [LARGE SCALE GENOMIC DNA]</scope>
    <source>
        <strain evidence="2">Edinburgh</strain>
    </source>
</reference>
<feature type="transmembrane region" description="Helical" evidence="1">
    <location>
        <begin position="21"/>
        <end position="38"/>
    </location>
</feature>
<keyword evidence="1" id="KW-0812">Transmembrane</keyword>
<evidence type="ECO:0000256" key="1">
    <source>
        <dbReference type="SAM" id="Phobius"/>
    </source>
</evidence>
<gene>
    <name evidence="2" type="ORF">TM35_000064990</name>
</gene>
<feature type="transmembrane region" description="Helical" evidence="1">
    <location>
        <begin position="44"/>
        <end position="64"/>
    </location>
</feature>
<comment type="caution">
    <text evidence="2">The sequence shown here is derived from an EMBL/GenBank/DDBJ whole genome shotgun (WGS) entry which is preliminary data.</text>
</comment>
<organism evidence="2 3">
    <name type="scientific">Trypanosoma theileri</name>
    <dbReference type="NCBI Taxonomy" id="67003"/>
    <lineage>
        <taxon>Eukaryota</taxon>
        <taxon>Discoba</taxon>
        <taxon>Euglenozoa</taxon>
        <taxon>Kinetoplastea</taxon>
        <taxon>Metakinetoplastina</taxon>
        <taxon>Trypanosomatida</taxon>
        <taxon>Trypanosomatidae</taxon>
        <taxon>Trypanosoma</taxon>
    </lineage>
</organism>
<keyword evidence="1" id="KW-0472">Membrane</keyword>
<protein>
    <submittedName>
        <fullName evidence="2">Uncharacterized protein</fullName>
    </submittedName>
</protein>
<dbReference type="Proteomes" id="UP000192257">
    <property type="component" value="Unassembled WGS sequence"/>
</dbReference>
<name>A0A1X0P3H8_9TRYP</name>
<keyword evidence="3" id="KW-1185">Reference proteome</keyword>